<dbReference type="SUPFAM" id="SSF53756">
    <property type="entry name" value="UDP-Glycosyltransferase/glycogen phosphorylase"/>
    <property type="match status" value="1"/>
</dbReference>
<evidence type="ECO:0000313" key="10">
    <source>
        <dbReference type="EMBL" id="EEC46717.1"/>
    </source>
</evidence>
<name>B7G3V4_PHATC</name>
<keyword evidence="11" id="KW-1185">Reference proteome</keyword>
<dbReference type="eggNOG" id="KOG2941">
    <property type="taxonomic scope" value="Eukaryota"/>
</dbReference>
<dbReference type="Pfam" id="PF13692">
    <property type="entry name" value="Glyco_trans_1_4"/>
    <property type="match status" value="1"/>
</dbReference>
<feature type="transmembrane region" description="Helical" evidence="9">
    <location>
        <begin position="89"/>
        <end position="107"/>
    </location>
</feature>
<dbReference type="GO" id="GO:0000030">
    <property type="term" value="F:mannosyltransferase activity"/>
    <property type="evidence" value="ECO:0007669"/>
    <property type="project" value="InterPro"/>
</dbReference>
<proteinExistence type="predicted"/>
<evidence type="ECO:0000313" key="11">
    <source>
        <dbReference type="Proteomes" id="UP000000759"/>
    </source>
</evidence>
<dbReference type="InParanoid" id="B7G3V4"/>
<organism evidence="10 11">
    <name type="scientific">Phaeodactylum tricornutum (strain CCAP 1055/1)</name>
    <dbReference type="NCBI Taxonomy" id="556484"/>
    <lineage>
        <taxon>Eukaryota</taxon>
        <taxon>Sar</taxon>
        <taxon>Stramenopiles</taxon>
        <taxon>Ochrophyta</taxon>
        <taxon>Bacillariophyta</taxon>
        <taxon>Bacillariophyceae</taxon>
        <taxon>Bacillariophycidae</taxon>
        <taxon>Naviculales</taxon>
        <taxon>Phaeodactylaceae</taxon>
        <taxon>Phaeodactylum</taxon>
    </lineage>
</organism>
<dbReference type="InterPro" id="IPR026051">
    <property type="entry name" value="ALG1-like"/>
</dbReference>
<feature type="transmembrane region" description="Helical" evidence="9">
    <location>
        <begin position="127"/>
        <end position="144"/>
    </location>
</feature>
<feature type="non-terminal residue" evidence="10">
    <location>
        <position position="398"/>
    </location>
</feature>
<dbReference type="STRING" id="556484.B7G3V4"/>
<evidence type="ECO:0000256" key="6">
    <source>
        <dbReference type="ARBA" id="ARBA00022824"/>
    </source>
</evidence>
<evidence type="ECO:0000256" key="8">
    <source>
        <dbReference type="ARBA" id="ARBA00023136"/>
    </source>
</evidence>
<keyword evidence="3" id="KW-0328">Glycosyltransferase</keyword>
<dbReference type="RefSeq" id="XP_002181503.1">
    <property type="nucleotide sequence ID" value="XM_002181467.1"/>
</dbReference>
<dbReference type="PANTHER" id="PTHR13036:SF0">
    <property type="entry name" value="CHITOBIOSYLDIPHOSPHODOLICHOL BETA-MANNOSYLTRANSFERASE"/>
    <property type="match status" value="1"/>
</dbReference>
<protein>
    <submittedName>
        <fullName evidence="10">Beta-mannosyltransferase</fullName>
    </submittedName>
</protein>
<evidence type="ECO:0000256" key="5">
    <source>
        <dbReference type="ARBA" id="ARBA00022692"/>
    </source>
</evidence>
<keyword evidence="4" id="KW-0808">Transferase</keyword>
<dbReference type="AlphaFoldDB" id="B7G3V4"/>
<feature type="non-terminal residue" evidence="10">
    <location>
        <position position="1"/>
    </location>
</feature>
<sequence length="398" mass="45042">VILGQPVLFDFSGVTGKMHVVVIVLGDLGRSPRMQYHALSLLQAGHFVSLIGYEGEDLIPALYEFSNEQLGIIRFKVPSPRLLQKVMPVYFVWRIFSLTVWSLFALLSVHAKRKYPIDCILVQNPPALPLLSVAYTFCWILRLLQGKRACLIIDWHNIGYSMLKPGGFQILARTYERIMAPLADGHFTVTKAMKNFLHATMNIPDDANIRVLYDCPPDMFQPISFEQQYDILYELDKKFCEAYCRPRKGRPALITSSTSWTADEDFGILLAALILLDDRIKSEKSSLKVMVAVTGKGPQKAAYEEKISQLSLEFVAIQTLWLKPENYPKLIACADFGVSLHTSTSGLDLPMKILDLYGCEVPVCAADFECLPELVLDDRNGRVFRSHEELADQFWELL</sequence>
<comment type="subcellular location">
    <subcellularLocation>
        <location evidence="1">Endoplasmic reticulum membrane</location>
        <topology evidence="1">Single-pass membrane protein</topology>
    </subcellularLocation>
</comment>
<dbReference type="GeneID" id="7202369"/>
<dbReference type="OrthoDB" id="614844at2759"/>
<evidence type="ECO:0000256" key="1">
    <source>
        <dbReference type="ARBA" id="ARBA00004389"/>
    </source>
</evidence>
<comment type="pathway">
    <text evidence="2">Protein modification; protein glycosylation.</text>
</comment>
<dbReference type="Gene3D" id="3.40.50.2000">
    <property type="entry name" value="Glycogen Phosphorylase B"/>
    <property type="match status" value="2"/>
</dbReference>
<reference evidence="11" key="2">
    <citation type="submission" date="2008-08" db="EMBL/GenBank/DDBJ databases">
        <authorList>
            <consortium name="Diatom Consortium"/>
            <person name="Grigoriev I."/>
            <person name="Grimwood J."/>
            <person name="Kuo A."/>
            <person name="Otillar R.P."/>
            <person name="Salamov A."/>
            <person name="Detter J.C."/>
            <person name="Lindquist E."/>
            <person name="Shapiro H."/>
            <person name="Lucas S."/>
            <person name="Glavina del Rio T."/>
            <person name="Pitluck S."/>
            <person name="Rokhsar D."/>
            <person name="Bowler C."/>
        </authorList>
    </citation>
    <scope>GENOME REANNOTATION</scope>
    <source>
        <strain evidence="11">CCAP 1055/1</strain>
    </source>
</reference>
<dbReference type="EMBL" id="CM000615">
    <property type="protein sequence ID" value="EEC46717.1"/>
    <property type="molecule type" value="Genomic_DNA"/>
</dbReference>
<dbReference type="Proteomes" id="UP000000759">
    <property type="component" value="Chromosome 13"/>
</dbReference>
<dbReference type="GO" id="GO:0005789">
    <property type="term" value="C:endoplasmic reticulum membrane"/>
    <property type="evidence" value="ECO:0007669"/>
    <property type="project" value="UniProtKB-SubCell"/>
</dbReference>
<reference evidence="10 11" key="1">
    <citation type="journal article" date="2008" name="Nature">
        <title>The Phaeodactylum genome reveals the evolutionary history of diatom genomes.</title>
        <authorList>
            <person name="Bowler C."/>
            <person name="Allen A.E."/>
            <person name="Badger J.H."/>
            <person name="Grimwood J."/>
            <person name="Jabbari K."/>
            <person name="Kuo A."/>
            <person name="Maheswari U."/>
            <person name="Martens C."/>
            <person name="Maumus F."/>
            <person name="Otillar R.P."/>
            <person name="Rayko E."/>
            <person name="Salamov A."/>
            <person name="Vandepoele K."/>
            <person name="Beszteri B."/>
            <person name="Gruber A."/>
            <person name="Heijde M."/>
            <person name="Katinka M."/>
            <person name="Mock T."/>
            <person name="Valentin K."/>
            <person name="Verret F."/>
            <person name="Berges J.A."/>
            <person name="Brownlee C."/>
            <person name="Cadoret J.P."/>
            <person name="Chiovitti A."/>
            <person name="Choi C.J."/>
            <person name="Coesel S."/>
            <person name="De Martino A."/>
            <person name="Detter J.C."/>
            <person name="Durkin C."/>
            <person name="Falciatore A."/>
            <person name="Fournet J."/>
            <person name="Haruta M."/>
            <person name="Huysman M.J."/>
            <person name="Jenkins B.D."/>
            <person name="Jiroutova K."/>
            <person name="Jorgensen R.E."/>
            <person name="Joubert Y."/>
            <person name="Kaplan A."/>
            <person name="Kroger N."/>
            <person name="Kroth P.G."/>
            <person name="La Roche J."/>
            <person name="Lindquist E."/>
            <person name="Lommer M."/>
            <person name="Martin-Jezequel V."/>
            <person name="Lopez P.J."/>
            <person name="Lucas S."/>
            <person name="Mangogna M."/>
            <person name="McGinnis K."/>
            <person name="Medlin L.K."/>
            <person name="Montsant A."/>
            <person name="Oudot-Le Secq M.P."/>
            <person name="Napoli C."/>
            <person name="Obornik M."/>
            <person name="Parker M.S."/>
            <person name="Petit J.L."/>
            <person name="Porcel B.M."/>
            <person name="Poulsen N."/>
            <person name="Robison M."/>
            <person name="Rychlewski L."/>
            <person name="Rynearson T.A."/>
            <person name="Schmutz J."/>
            <person name="Shapiro H."/>
            <person name="Siaut M."/>
            <person name="Stanley M."/>
            <person name="Sussman M.R."/>
            <person name="Taylor A.R."/>
            <person name="Vardi A."/>
            <person name="von Dassow P."/>
            <person name="Vyverman W."/>
            <person name="Willis A."/>
            <person name="Wyrwicz L.S."/>
            <person name="Rokhsar D.S."/>
            <person name="Weissenbach J."/>
            <person name="Armbrust E.V."/>
            <person name="Green B.R."/>
            <person name="Van de Peer Y."/>
            <person name="Grigoriev I.V."/>
        </authorList>
    </citation>
    <scope>NUCLEOTIDE SEQUENCE [LARGE SCALE GENOMIC DNA]</scope>
    <source>
        <strain evidence="10 11">CCAP 1055/1</strain>
    </source>
</reference>
<keyword evidence="8 9" id="KW-0472">Membrane</keyword>
<keyword evidence="6" id="KW-0256">Endoplasmic reticulum</keyword>
<evidence type="ECO:0000256" key="7">
    <source>
        <dbReference type="ARBA" id="ARBA00022989"/>
    </source>
</evidence>
<gene>
    <name evidence="10" type="ORF">PHATRDRAFT_14002</name>
</gene>
<evidence type="ECO:0000256" key="9">
    <source>
        <dbReference type="SAM" id="Phobius"/>
    </source>
</evidence>
<evidence type="ECO:0000256" key="2">
    <source>
        <dbReference type="ARBA" id="ARBA00004922"/>
    </source>
</evidence>
<dbReference type="PaxDb" id="2850-Phatr14002"/>
<keyword evidence="7 9" id="KW-1133">Transmembrane helix</keyword>
<accession>B7G3V4</accession>
<keyword evidence="5 9" id="KW-0812">Transmembrane</keyword>
<evidence type="ECO:0000256" key="4">
    <source>
        <dbReference type="ARBA" id="ARBA00022679"/>
    </source>
</evidence>
<dbReference type="PANTHER" id="PTHR13036">
    <property type="entry name" value="BETA1,4 MANNOSYLTRANSFERASE"/>
    <property type="match status" value="1"/>
</dbReference>
<dbReference type="KEGG" id="pti:PHATRDRAFT_14002"/>
<evidence type="ECO:0000256" key="3">
    <source>
        <dbReference type="ARBA" id="ARBA00022676"/>
    </source>
</evidence>